<protein>
    <submittedName>
        <fullName evidence="1">Uncharacterized protein</fullName>
    </submittedName>
</protein>
<name>A0AAN8JU23_PATCE</name>
<organism evidence="1 2">
    <name type="scientific">Patella caerulea</name>
    <name type="common">Rayed Mediterranean limpet</name>
    <dbReference type="NCBI Taxonomy" id="87958"/>
    <lineage>
        <taxon>Eukaryota</taxon>
        <taxon>Metazoa</taxon>
        <taxon>Spiralia</taxon>
        <taxon>Lophotrochozoa</taxon>
        <taxon>Mollusca</taxon>
        <taxon>Gastropoda</taxon>
        <taxon>Patellogastropoda</taxon>
        <taxon>Patelloidea</taxon>
        <taxon>Patellidae</taxon>
        <taxon>Patella</taxon>
    </lineage>
</organism>
<keyword evidence="2" id="KW-1185">Reference proteome</keyword>
<sequence>MSRSNSNMDEYKTVGDALECKTYFPGFSYGDFDRNGCISAWQMSKYFEGGRYFGIKDIFVNDLVKITKDTTNFILAQHIQLEPNSLWLKTCPFSVTLKLMHIGSTSITVKQEMRNEKDQSLLGTCDFKMVRVNLETRRPEPYRKDILEKYSYILGTNEPQASLFPAKIPDLPLNAFHIPVFVLHSDTDRNIHLNQGQFLRYCLDCAAMAATQGQYRYFNKDICHYQALDILMLYKREALSGDLVNVHTWQDEITQQDLHFIITKDKNSIFYAKIKFAVNPISKI</sequence>
<dbReference type="InterPro" id="IPR029069">
    <property type="entry name" value="HotDog_dom_sf"/>
</dbReference>
<dbReference type="AlphaFoldDB" id="A0AAN8JU23"/>
<accession>A0AAN8JU23</accession>
<dbReference type="EMBL" id="JAZGQO010000007">
    <property type="protein sequence ID" value="KAK6181023.1"/>
    <property type="molecule type" value="Genomic_DNA"/>
</dbReference>
<evidence type="ECO:0000313" key="2">
    <source>
        <dbReference type="Proteomes" id="UP001347796"/>
    </source>
</evidence>
<dbReference type="Gene3D" id="3.10.129.10">
    <property type="entry name" value="Hotdog Thioesterase"/>
    <property type="match status" value="1"/>
</dbReference>
<reference evidence="1 2" key="1">
    <citation type="submission" date="2024-01" db="EMBL/GenBank/DDBJ databases">
        <title>The genome of the rayed Mediterranean limpet Patella caerulea (Linnaeus, 1758).</title>
        <authorList>
            <person name="Anh-Thu Weber A."/>
            <person name="Halstead-Nussloch G."/>
        </authorList>
    </citation>
    <scope>NUCLEOTIDE SEQUENCE [LARGE SCALE GENOMIC DNA]</scope>
    <source>
        <strain evidence="1">AATW-2023a</strain>
        <tissue evidence="1">Whole specimen</tissue>
    </source>
</reference>
<dbReference type="SUPFAM" id="SSF54637">
    <property type="entry name" value="Thioesterase/thiol ester dehydrase-isomerase"/>
    <property type="match status" value="2"/>
</dbReference>
<comment type="caution">
    <text evidence="1">The sequence shown here is derived from an EMBL/GenBank/DDBJ whole genome shotgun (WGS) entry which is preliminary data.</text>
</comment>
<evidence type="ECO:0000313" key="1">
    <source>
        <dbReference type="EMBL" id="KAK6181023.1"/>
    </source>
</evidence>
<dbReference type="PANTHER" id="PTHR34487:SF1">
    <property type="entry name" value="ACYL-ACP THIOESTERASE"/>
    <property type="match status" value="1"/>
</dbReference>
<proteinExistence type="predicted"/>
<dbReference type="PANTHER" id="PTHR34487">
    <property type="entry name" value="ACYL-ACP THIOESTERASE"/>
    <property type="match status" value="1"/>
</dbReference>
<gene>
    <name evidence="1" type="ORF">SNE40_008969</name>
</gene>
<dbReference type="Pfam" id="PF13279">
    <property type="entry name" value="4HBT_2"/>
    <property type="match status" value="1"/>
</dbReference>
<dbReference type="Proteomes" id="UP001347796">
    <property type="component" value="Unassembled WGS sequence"/>
</dbReference>